<dbReference type="InterPro" id="IPR011051">
    <property type="entry name" value="RmlC_Cupin_sf"/>
</dbReference>
<dbReference type="GO" id="GO:0003700">
    <property type="term" value="F:DNA-binding transcription factor activity"/>
    <property type="evidence" value="ECO:0007669"/>
    <property type="project" value="TreeGrafter"/>
</dbReference>
<dbReference type="PANTHER" id="PTHR46797">
    <property type="entry name" value="HTH-TYPE TRANSCRIPTIONAL REGULATOR"/>
    <property type="match status" value="1"/>
</dbReference>
<dbReference type="GO" id="GO:0003677">
    <property type="term" value="F:DNA binding"/>
    <property type="evidence" value="ECO:0007669"/>
    <property type="project" value="UniProtKB-KW"/>
</dbReference>
<dbReference type="GO" id="GO:0005829">
    <property type="term" value="C:cytosol"/>
    <property type="evidence" value="ECO:0007669"/>
    <property type="project" value="TreeGrafter"/>
</dbReference>
<dbReference type="InterPro" id="IPR014710">
    <property type="entry name" value="RmlC-like_jellyroll"/>
</dbReference>
<dbReference type="SMART" id="SM00530">
    <property type="entry name" value="HTH_XRE"/>
    <property type="match status" value="1"/>
</dbReference>
<dbReference type="Gene3D" id="1.10.260.40">
    <property type="entry name" value="lambda repressor-like DNA-binding domains"/>
    <property type="match status" value="1"/>
</dbReference>
<dbReference type="EMBL" id="QUBQ01000003">
    <property type="protein sequence ID" value="REK74253.1"/>
    <property type="molecule type" value="Genomic_DNA"/>
</dbReference>
<dbReference type="PANTHER" id="PTHR46797:SF24">
    <property type="entry name" value="DNA-BINDING PHAGE PROTEIN"/>
    <property type="match status" value="1"/>
</dbReference>
<evidence type="ECO:0000313" key="4">
    <source>
        <dbReference type="Proteomes" id="UP000261905"/>
    </source>
</evidence>
<keyword evidence="1" id="KW-0238">DNA-binding</keyword>
<reference evidence="3 4" key="1">
    <citation type="submission" date="2018-08" db="EMBL/GenBank/DDBJ databases">
        <title>Paenibacillus sp. M4BSY-1, whole genome shotgun sequence.</title>
        <authorList>
            <person name="Tuo L."/>
        </authorList>
    </citation>
    <scope>NUCLEOTIDE SEQUENCE [LARGE SCALE GENOMIC DNA]</scope>
    <source>
        <strain evidence="3 4">M4BSY-1</strain>
    </source>
</reference>
<dbReference type="SUPFAM" id="SSF51182">
    <property type="entry name" value="RmlC-like cupins"/>
    <property type="match status" value="1"/>
</dbReference>
<dbReference type="InterPro" id="IPR001387">
    <property type="entry name" value="Cro/C1-type_HTH"/>
</dbReference>
<name>A0A371PE80_9BACL</name>
<organism evidence="3 4">
    <name type="scientific">Paenibacillus paeoniae</name>
    <dbReference type="NCBI Taxonomy" id="2292705"/>
    <lineage>
        <taxon>Bacteria</taxon>
        <taxon>Bacillati</taxon>
        <taxon>Bacillota</taxon>
        <taxon>Bacilli</taxon>
        <taxon>Bacillales</taxon>
        <taxon>Paenibacillaceae</taxon>
        <taxon>Paenibacillus</taxon>
    </lineage>
</organism>
<comment type="caution">
    <text evidence="3">The sequence shown here is derived from an EMBL/GenBank/DDBJ whole genome shotgun (WGS) entry which is preliminary data.</text>
</comment>
<dbReference type="Pfam" id="PF01381">
    <property type="entry name" value="HTH_3"/>
    <property type="match status" value="1"/>
</dbReference>
<sequence length="189" mass="20998">MQPMEIDDPRQVVLQVGSVLKKLRKDKGLSLEELAQVSGVSKLTLGNIERGDTNPTIGMLWKISKSLSVPLMALFSDQSGVQVSRAGEGLRIAGDGDTWLIEPIFQQSSQDVEICRAYLQPNSSYYPEMHHPHTTEIATVMSGMIEINVNDETYTLNAYDSISFRADDAHSYTNPSDELAVLHLILKYN</sequence>
<evidence type="ECO:0000256" key="1">
    <source>
        <dbReference type="ARBA" id="ARBA00023125"/>
    </source>
</evidence>
<dbReference type="Gene3D" id="2.60.120.10">
    <property type="entry name" value="Jelly Rolls"/>
    <property type="match status" value="1"/>
</dbReference>
<dbReference type="Proteomes" id="UP000261905">
    <property type="component" value="Unassembled WGS sequence"/>
</dbReference>
<dbReference type="SUPFAM" id="SSF47413">
    <property type="entry name" value="lambda repressor-like DNA-binding domains"/>
    <property type="match status" value="1"/>
</dbReference>
<feature type="domain" description="HTH cro/C1-type" evidence="2">
    <location>
        <begin position="20"/>
        <end position="74"/>
    </location>
</feature>
<keyword evidence="4" id="KW-1185">Reference proteome</keyword>
<dbReference type="PROSITE" id="PS50943">
    <property type="entry name" value="HTH_CROC1"/>
    <property type="match status" value="1"/>
</dbReference>
<evidence type="ECO:0000313" key="3">
    <source>
        <dbReference type="EMBL" id="REK74253.1"/>
    </source>
</evidence>
<gene>
    <name evidence="3" type="ORF">DX130_17070</name>
</gene>
<dbReference type="CDD" id="cd00093">
    <property type="entry name" value="HTH_XRE"/>
    <property type="match status" value="1"/>
</dbReference>
<dbReference type="InterPro" id="IPR050807">
    <property type="entry name" value="TransReg_Diox_bact_type"/>
</dbReference>
<dbReference type="CDD" id="cd02209">
    <property type="entry name" value="cupin_XRE_C"/>
    <property type="match status" value="1"/>
</dbReference>
<accession>A0A371PE80</accession>
<protein>
    <submittedName>
        <fullName evidence="3">XRE family transcriptional regulator</fullName>
    </submittedName>
</protein>
<proteinExistence type="predicted"/>
<evidence type="ECO:0000259" key="2">
    <source>
        <dbReference type="PROSITE" id="PS50943"/>
    </source>
</evidence>
<dbReference type="OrthoDB" id="9781521at2"/>
<dbReference type="AlphaFoldDB" id="A0A371PE80"/>
<dbReference type="InterPro" id="IPR010982">
    <property type="entry name" value="Lambda_DNA-bd_dom_sf"/>
</dbReference>
<dbReference type="Pfam" id="PF07883">
    <property type="entry name" value="Cupin_2"/>
    <property type="match status" value="1"/>
</dbReference>
<dbReference type="InterPro" id="IPR013096">
    <property type="entry name" value="Cupin_2"/>
</dbReference>